<proteinExistence type="predicted"/>
<dbReference type="EMBL" id="JAUEPU010000041">
    <property type="protein sequence ID" value="KAK0488137.1"/>
    <property type="molecule type" value="Genomic_DNA"/>
</dbReference>
<protein>
    <submittedName>
        <fullName evidence="1">Uncharacterized protein</fullName>
    </submittedName>
</protein>
<evidence type="ECO:0000313" key="1">
    <source>
        <dbReference type="EMBL" id="KAK0488137.1"/>
    </source>
</evidence>
<keyword evidence="2" id="KW-1185">Reference proteome</keyword>
<evidence type="ECO:0000313" key="2">
    <source>
        <dbReference type="Proteomes" id="UP001175228"/>
    </source>
</evidence>
<dbReference type="Proteomes" id="UP001175228">
    <property type="component" value="Unassembled WGS sequence"/>
</dbReference>
<gene>
    <name evidence="1" type="ORF">EDD18DRAFT_1110511</name>
</gene>
<dbReference type="AlphaFoldDB" id="A0AA39PPK8"/>
<reference evidence="1" key="1">
    <citation type="submission" date="2023-06" db="EMBL/GenBank/DDBJ databases">
        <authorList>
            <consortium name="Lawrence Berkeley National Laboratory"/>
            <person name="Ahrendt S."/>
            <person name="Sahu N."/>
            <person name="Indic B."/>
            <person name="Wong-Bajracharya J."/>
            <person name="Merenyi Z."/>
            <person name="Ke H.-M."/>
            <person name="Monk M."/>
            <person name="Kocsube S."/>
            <person name="Drula E."/>
            <person name="Lipzen A."/>
            <person name="Balint B."/>
            <person name="Henrissat B."/>
            <person name="Andreopoulos B."/>
            <person name="Martin F.M."/>
            <person name="Harder C.B."/>
            <person name="Rigling D."/>
            <person name="Ford K.L."/>
            <person name="Foster G.D."/>
            <person name="Pangilinan J."/>
            <person name="Papanicolaou A."/>
            <person name="Barry K."/>
            <person name="LaButti K."/>
            <person name="Viragh M."/>
            <person name="Koriabine M."/>
            <person name="Yan M."/>
            <person name="Riley R."/>
            <person name="Champramary S."/>
            <person name="Plett K.L."/>
            <person name="Tsai I.J."/>
            <person name="Slot J."/>
            <person name="Sipos G."/>
            <person name="Plett J."/>
            <person name="Nagy L.G."/>
            <person name="Grigoriev I.V."/>
        </authorList>
    </citation>
    <scope>NUCLEOTIDE SEQUENCE</scope>
    <source>
        <strain evidence="1">HWK02</strain>
    </source>
</reference>
<accession>A0AA39PPK8</accession>
<sequence length="200" mass="22054">MSSKPSVQPNAESNSSNPVVHLTKAATYGVKISSQITVNHDGIQIIPGSLDDEQFHWLGEVRGIVYENCHSGYYYAIKKPPAILPPANLQEACCTCSGMNPEHYCDVLQQQSFNRKLSLPGVSVSHLLAREPNILLNADMLISNLSSIGMSCYSDTLTIKVKIEGCSRAMQNSIIQLECSHWILQADIGMLCMQLWMLDV</sequence>
<comment type="caution">
    <text evidence="1">The sequence shown here is derived from an EMBL/GenBank/DDBJ whole genome shotgun (WGS) entry which is preliminary data.</text>
</comment>
<organism evidence="1 2">
    <name type="scientific">Armillaria luteobubalina</name>
    <dbReference type="NCBI Taxonomy" id="153913"/>
    <lineage>
        <taxon>Eukaryota</taxon>
        <taxon>Fungi</taxon>
        <taxon>Dikarya</taxon>
        <taxon>Basidiomycota</taxon>
        <taxon>Agaricomycotina</taxon>
        <taxon>Agaricomycetes</taxon>
        <taxon>Agaricomycetidae</taxon>
        <taxon>Agaricales</taxon>
        <taxon>Marasmiineae</taxon>
        <taxon>Physalacriaceae</taxon>
        <taxon>Armillaria</taxon>
    </lineage>
</organism>
<name>A0AA39PPK8_9AGAR</name>